<feature type="transmembrane region" description="Helical" evidence="6">
    <location>
        <begin position="43"/>
        <end position="62"/>
    </location>
</feature>
<gene>
    <name evidence="7" type="ORF">U6N30_27295</name>
</gene>
<keyword evidence="3 6" id="KW-0812">Transmembrane</keyword>
<dbReference type="PANTHER" id="PTHR30482">
    <property type="entry name" value="HIGH-AFFINITY BRANCHED-CHAIN AMINO ACID TRANSPORT SYSTEM PERMEASE"/>
    <property type="match status" value="1"/>
</dbReference>
<dbReference type="EMBL" id="CP141261">
    <property type="protein sequence ID" value="WRL63405.1"/>
    <property type="molecule type" value="Genomic_DNA"/>
</dbReference>
<dbReference type="PANTHER" id="PTHR30482:SF17">
    <property type="entry name" value="ABC TRANSPORTER ATP-BINDING PROTEIN"/>
    <property type="match status" value="1"/>
</dbReference>
<evidence type="ECO:0000256" key="4">
    <source>
        <dbReference type="ARBA" id="ARBA00022989"/>
    </source>
</evidence>
<keyword evidence="5 6" id="KW-0472">Membrane</keyword>
<dbReference type="Pfam" id="PF02653">
    <property type="entry name" value="BPD_transp_2"/>
    <property type="match status" value="1"/>
</dbReference>
<keyword evidence="4 6" id="KW-1133">Transmembrane helix</keyword>
<evidence type="ECO:0000313" key="8">
    <source>
        <dbReference type="Proteomes" id="UP001324287"/>
    </source>
</evidence>
<dbReference type="Proteomes" id="UP001324287">
    <property type="component" value="Chromosome"/>
</dbReference>
<evidence type="ECO:0000256" key="3">
    <source>
        <dbReference type="ARBA" id="ARBA00022692"/>
    </source>
</evidence>
<evidence type="ECO:0000313" key="7">
    <source>
        <dbReference type="EMBL" id="WRL63405.1"/>
    </source>
</evidence>
<dbReference type="RefSeq" id="WP_324274740.1">
    <property type="nucleotide sequence ID" value="NZ_CP141261.1"/>
</dbReference>
<name>A0ABZ1AXV7_9ACTN</name>
<evidence type="ECO:0000256" key="6">
    <source>
        <dbReference type="SAM" id="Phobius"/>
    </source>
</evidence>
<keyword evidence="8" id="KW-1185">Reference proteome</keyword>
<evidence type="ECO:0000256" key="2">
    <source>
        <dbReference type="ARBA" id="ARBA00022475"/>
    </source>
</evidence>
<accession>A0ABZ1AXV7</accession>
<protein>
    <recommendedName>
        <fullName evidence="9">Branched-chain amino acid ABC transporter permease</fullName>
    </recommendedName>
</protein>
<dbReference type="InterPro" id="IPR043428">
    <property type="entry name" value="LivM-like"/>
</dbReference>
<evidence type="ECO:0000256" key="1">
    <source>
        <dbReference type="ARBA" id="ARBA00004651"/>
    </source>
</evidence>
<dbReference type="InterPro" id="IPR001851">
    <property type="entry name" value="ABC_transp_permease"/>
</dbReference>
<organism evidence="7 8">
    <name type="scientific">Blastococcus brunescens</name>
    <dbReference type="NCBI Taxonomy" id="1564165"/>
    <lineage>
        <taxon>Bacteria</taxon>
        <taxon>Bacillati</taxon>
        <taxon>Actinomycetota</taxon>
        <taxon>Actinomycetes</taxon>
        <taxon>Geodermatophilales</taxon>
        <taxon>Geodermatophilaceae</taxon>
        <taxon>Blastococcus</taxon>
    </lineage>
</organism>
<reference evidence="7 8" key="1">
    <citation type="submission" date="2023-12" db="EMBL/GenBank/DDBJ databases">
        <title>Blastococcus brunescens sp. nov., an actonobacterium isolated from sandstone collected in sahara desert.</title>
        <authorList>
            <person name="Gtari M."/>
            <person name="Ghodhbane F."/>
        </authorList>
    </citation>
    <scope>NUCLEOTIDE SEQUENCE [LARGE SCALE GENOMIC DNA]</scope>
    <source>
        <strain evidence="7 8">BMG 8361</strain>
    </source>
</reference>
<evidence type="ECO:0000256" key="5">
    <source>
        <dbReference type="ARBA" id="ARBA00023136"/>
    </source>
</evidence>
<feature type="transmembrane region" description="Helical" evidence="6">
    <location>
        <begin position="90"/>
        <end position="108"/>
    </location>
</feature>
<keyword evidence="2" id="KW-1003">Cell membrane</keyword>
<evidence type="ECO:0008006" key="9">
    <source>
        <dbReference type="Google" id="ProtNLM"/>
    </source>
</evidence>
<feature type="transmembrane region" description="Helical" evidence="6">
    <location>
        <begin position="67"/>
        <end position="84"/>
    </location>
</feature>
<comment type="subcellular location">
    <subcellularLocation>
        <location evidence="1">Cell membrane</location>
        <topology evidence="1">Multi-pass membrane protein</topology>
    </subcellularLocation>
</comment>
<proteinExistence type="predicted"/>
<sequence length="110" mass="11509">MNRMGVRWLTPLVVLVVLALLPYSTLRIPGLFDGVLNSPGTLQLLALCLVFGGVALSFDLLFGFTGLLSFGHALYFAAGTYVANLALTELGWGLGAAIALTTVVGVLLPC</sequence>